<dbReference type="Gene3D" id="3.40.720.10">
    <property type="entry name" value="Alkaline Phosphatase, subunit A"/>
    <property type="match status" value="1"/>
</dbReference>
<dbReference type="GO" id="GO:0009244">
    <property type="term" value="P:lipopolysaccharide core region biosynthetic process"/>
    <property type="evidence" value="ECO:0007669"/>
    <property type="project" value="TreeGrafter"/>
</dbReference>
<evidence type="ECO:0000256" key="5">
    <source>
        <dbReference type="ARBA" id="ARBA00022692"/>
    </source>
</evidence>
<evidence type="ECO:0000259" key="10">
    <source>
        <dbReference type="Pfam" id="PF08019"/>
    </source>
</evidence>
<feature type="transmembrane region" description="Helical" evidence="8">
    <location>
        <begin position="79"/>
        <end position="100"/>
    </location>
</feature>
<dbReference type="Pfam" id="PF00884">
    <property type="entry name" value="Sulfatase"/>
    <property type="match status" value="1"/>
</dbReference>
<dbReference type="EMBL" id="UAPV01000001">
    <property type="protein sequence ID" value="SPT69370.1"/>
    <property type="molecule type" value="Genomic_DNA"/>
</dbReference>
<dbReference type="GO" id="GO:0005886">
    <property type="term" value="C:plasma membrane"/>
    <property type="evidence" value="ECO:0007669"/>
    <property type="project" value="UniProtKB-SubCell"/>
</dbReference>
<accession>A0A2X0VNT0</accession>
<dbReference type="SUPFAM" id="SSF53649">
    <property type="entry name" value="Alkaline phosphatase-like"/>
    <property type="match status" value="1"/>
</dbReference>
<evidence type="ECO:0000256" key="8">
    <source>
        <dbReference type="SAM" id="Phobius"/>
    </source>
</evidence>
<evidence type="ECO:0000313" key="12">
    <source>
        <dbReference type="Proteomes" id="UP000250086"/>
    </source>
</evidence>
<comment type="subcellular location">
    <subcellularLocation>
        <location evidence="1">Cell inner membrane</location>
        <topology evidence="1">Multi-pass membrane protein</topology>
    </subcellularLocation>
</comment>
<dbReference type="EC" id="2.7.-.-" evidence="11"/>
<feature type="transmembrane region" description="Helical" evidence="8">
    <location>
        <begin position="53"/>
        <end position="72"/>
    </location>
</feature>
<keyword evidence="5 8" id="KW-0812">Transmembrane</keyword>
<evidence type="ECO:0000256" key="2">
    <source>
        <dbReference type="ARBA" id="ARBA00022475"/>
    </source>
</evidence>
<evidence type="ECO:0000313" key="11">
    <source>
        <dbReference type="EMBL" id="SPT69370.1"/>
    </source>
</evidence>
<dbReference type="InterPro" id="IPR040423">
    <property type="entry name" value="PEA_transferase"/>
</dbReference>
<dbReference type="InterPro" id="IPR058130">
    <property type="entry name" value="PEA_transf_C"/>
</dbReference>
<name>A0A2X0VNT0_9GAMM</name>
<feature type="domain" description="Phosphoethanolamine transferase N-terminal" evidence="10">
    <location>
        <begin position="62"/>
        <end position="210"/>
    </location>
</feature>
<evidence type="ECO:0000256" key="1">
    <source>
        <dbReference type="ARBA" id="ARBA00004429"/>
    </source>
</evidence>
<dbReference type="AlphaFoldDB" id="A0A2X0VNT0"/>
<gene>
    <name evidence="11" type="primary">eptA_1</name>
    <name evidence="11" type="ORF">NCTC13093_00739</name>
</gene>
<dbReference type="GO" id="GO:0016776">
    <property type="term" value="F:phosphotransferase activity, phosphate group as acceptor"/>
    <property type="evidence" value="ECO:0007669"/>
    <property type="project" value="TreeGrafter"/>
</dbReference>
<dbReference type="InterPro" id="IPR000917">
    <property type="entry name" value="Sulfatase_N"/>
</dbReference>
<keyword evidence="6 8" id="KW-1133">Transmembrane helix</keyword>
<reference evidence="11 12" key="1">
    <citation type="submission" date="2018-06" db="EMBL/GenBank/DDBJ databases">
        <authorList>
            <consortium name="Pathogen Informatics"/>
            <person name="Doyle S."/>
        </authorList>
    </citation>
    <scope>NUCLEOTIDE SEQUENCE [LARGE SCALE GENOMIC DNA]</scope>
    <source>
        <strain evidence="11 12">NCTC13093</strain>
    </source>
</reference>
<feature type="transmembrane region" description="Helical" evidence="8">
    <location>
        <begin position="155"/>
        <end position="177"/>
    </location>
</feature>
<dbReference type="InterPro" id="IPR017850">
    <property type="entry name" value="Alkaline_phosphatase_core_sf"/>
</dbReference>
<dbReference type="NCBIfam" id="NF028537">
    <property type="entry name" value="P_eth_NH2_trans"/>
    <property type="match status" value="1"/>
</dbReference>
<feature type="transmembrane region" description="Helical" evidence="8">
    <location>
        <begin position="120"/>
        <end position="143"/>
    </location>
</feature>
<evidence type="ECO:0000256" key="3">
    <source>
        <dbReference type="ARBA" id="ARBA00022519"/>
    </source>
</evidence>
<dbReference type="RefSeq" id="WP_113743552.1">
    <property type="nucleotide sequence ID" value="NZ_UAPV01000001.1"/>
</dbReference>
<organism evidence="11 12">
    <name type="scientific">Anaerobiospirillum thomasii</name>
    <dbReference type="NCBI Taxonomy" id="179995"/>
    <lineage>
        <taxon>Bacteria</taxon>
        <taxon>Pseudomonadati</taxon>
        <taxon>Pseudomonadota</taxon>
        <taxon>Gammaproteobacteria</taxon>
        <taxon>Aeromonadales</taxon>
        <taxon>Succinivibrionaceae</taxon>
        <taxon>Anaerobiospirillum</taxon>
    </lineage>
</organism>
<keyword evidence="4 11" id="KW-0808">Transferase</keyword>
<protein>
    <submittedName>
        <fullName evidence="11">Phosphoethanolamine transferase eptA</fullName>
        <ecNumber evidence="11">2.7.-.-</ecNumber>
    </submittedName>
</protein>
<keyword evidence="7 8" id="KW-0472">Membrane</keyword>
<evidence type="ECO:0000256" key="6">
    <source>
        <dbReference type="ARBA" id="ARBA00022989"/>
    </source>
</evidence>
<keyword evidence="2" id="KW-1003">Cell membrane</keyword>
<dbReference type="Proteomes" id="UP000250086">
    <property type="component" value="Unassembled WGS sequence"/>
</dbReference>
<keyword evidence="3" id="KW-0997">Cell inner membrane</keyword>
<dbReference type="Pfam" id="PF08019">
    <property type="entry name" value="EptA_B_N"/>
    <property type="match status" value="1"/>
</dbReference>
<dbReference type="PANTHER" id="PTHR30443">
    <property type="entry name" value="INNER MEMBRANE PROTEIN"/>
    <property type="match status" value="1"/>
</dbReference>
<dbReference type="InterPro" id="IPR012549">
    <property type="entry name" value="EptA-like_N"/>
</dbReference>
<keyword evidence="12" id="KW-1185">Reference proteome</keyword>
<evidence type="ECO:0000256" key="4">
    <source>
        <dbReference type="ARBA" id="ARBA00022679"/>
    </source>
</evidence>
<proteinExistence type="predicted"/>
<sequence length="544" mass="61623">MSFINFKAMSRNYLFIAVAAAIAFATVYNAQFWMHVNQIYTDSDNLSLLFKLLTPVAISSLVAIAFITLFSYRYVLKPALIILCLVNSMVTFAAVNYGVIFDTDMIANILQTNVSEASSYFSLSAVLYFIFLGLLPAIFIYRLKINYGQSVLKNMALRIGTLAVLSVLALSIVLPNYQLYSFIGRNNKILIKEIQPFSYIIASTKYVKNTYFPQKMEYVSLGDDARVLSSSDRPKLMFFVVGETARAQNFGSLGYERNTNVYTQKEHVISFADVKSCATATAKSVPCMFSDLKRESFDDVQAQYRDNLLDVIKKAGIDVTWYENDGGCKGVCKNIKTIEIQADESRELCTNGTCKDEVFLKYAQDITQNVHKDTVVVFHLIGSHGPKYYERYPKSFKKFTPDCNRADVENCSLEEVKNAYDNTVLYTDYVLYSLIHEVLEKNMDKYDPLLLYISDHGESLGENGLFLHGTPYMIAPEYQTTIPMQIWMPQQTASDLSLDVKCLRENTAGRDLSHDNLFHTVLGLLQVQTEVYNSDLDVMKMCRG</sequence>
<dbReference type="PANTHER" id="PTHR30443:SF0">
    <property type="entry name" value="PHOSPHOETHANOLAMINE TRANSFERASE EPTA"/>
    <property type="match status" value="1"/>
</dbReference>
<evidence type="ECO:0000256" key="7">
    <source>
        <dbReference type="ARBA" id="ARBA00023136"/>
    </source>
</evidence>
<feature type="domain" description="Sulfatase N-terminal" evidence="9">
    <location>
        <begin position="237"/>
        <end position="526"/>
    </location>
</feature>
<dbReference type="CDD" id="cd16017">
    <property type="entry name" value="LptA"/>
    <property type="match status" value="1"/>
</dbReference>
<evidence type="ECO:0000259" key="9">
    <source>
        <dbReference type="Pfam" id="PF00884"/>
    </source>
</evidence>